<dbReference type="Gene3D" id="3.40.50.300">
    <property type="entry name" value="P-loop containing nucleotide triphosphate hydrolases"/>
    <property type="match status" value="1"/>
</dbReference>
<gene>
    <name evidence="2" type="ORF">S03H2_15817</name>
</gene>
<sequence length="381" mass="44220">TLWKWLIDKILPPENVVQKNDTELYRKLVNGTEIYGIGLDSTYDVNKLASREYGFIAVEEAVEITEEDYDKKIIRCLRLPGVPFHQLVLATNPGAPSHFLYKRFYMQKKDDDYKIIEGTILPDLPESYYKRVNSLTGIYRERYKKGKWVSFEGLVYPFNPVKHIIEPFKIPPDGKNMTEEIKKKKQAEAFVTLTKGRQFIQTSKGIYPLSVLKKHEIKKTSKQIKEEEQFGINELKAPPNSPTSLLQLYDMNSTFSACVDQIAEDVAGLGWRLELKEGGEEDEDEKKKITELLDRPNPDEYLRHILKEMLIDVGIIGWGGFEIVRNAIGEVAEIWHIAGHTFRIHKKKKKFCQERNNKKVWFKRYGEEKDISAKDGKQGKF</sequence>
<evidence type="ECO:0000259" key="1">
    <source>
        <dbReference type="Pfam" id="PF04466"/>
    </source>
</evidence>
<feature type="non-terminal residue" evidence="2">
    <location>
        <position position="1"/>
    </location>
</feature>
<dbReference type="InterPro" id="IPR035412">
    <property type="entry name" value="Terminase_L_N"/>
</dbReference>
<feature type="domain" description="Phage terminase large subunit N-terminal" evidence="1">
    <location>
        <begin position="16"/>
        <end position="135"/>
    </location>
</feature>
<dbReference type="AlphaFoldDB" id="X1GSX1"/>
<dbReference type="EMBL" id="BARU01008051">
    <property type="protein sequence ID" value="GAH36108.1"/>
    <property type="molecule type" value="Genomic_DNA"/>
</dbReference>
<feature type="non-terminal residue" evidence="2">
    <location>
        <position position="381"/>
    </location>
</feature>
<reference evidence="2" key="1">
    <citation type="journal article" date="2014" name="Front. Microbiol.">
        <title>High frequency of phylogenetically diverse reductive dehalogenase-homologous genes in deep subseafloor sedimentary metagenomes.</title>
        <authorList>
            <person name="Kawai M."/>
            <person name="Futagami T."/>
            <person name="Toyoda A."/>
            <person name="Takaki Y."/>
            <person name="Nishi S."/>
            <person name="Hori S."/>
            <person name="Arai W."/>
            <person name="Tsubouchi T."/>
            <person name="Morono Y."/>
            <person name="Uchiyama I."/>
            <person name="Ito T."/>
            <person name="Fujiyama A."/>
            <person name="Inagaki F."/>
            <person name="Takami H."/>
        </authorList>
    </citation>
    <scope>NUCLEOTIDE SEQUENCE</scope>
    <source>
        <strain evidence="2">Expedition CK06-06</strain>
    </source>
</reference>
<dbReference type="InterPro" id="IPR027417">
    <property type="entry name" value="P-loop_NTPase"/>
</dbReference>
<proteinExistence type="predicted"/>
<dbReference type="Pfam" id="PF04860">
    <property type="entry name" value="Phage_portal"/>
    <property type="match status" value="1"/>
</dbReference>
<dbReference type="Pfam" id="PF04466">
    <property type="entry name" value="Terminase_3"/>
    <property type="match status" value="1"/>
</dbReference>
<name>X1GSX1_9ZZZZ</name>
<accession>X1GSX1</accession>
<protein>
    <recommendedName>
        <fullName evidence="1">Phage terminase large subunit N-terminal domain-containing protein</fullName>
    </recommendedName>
</protein>
<evidence type="ECO:0000313" key="2">
    <source>
        <dbReference type="EMBL" id="GAH36108.1"/>
    </source>
</evidence>
<organism evidence="2">
    <name type="scientific">marine sediment metagenome</name>
    <dbReference type="NCBI Taxonomy" id="412755"/>
    <lineage>
        <taxon>unclassified sequences</taxon>
        <taxon>metagenomes</taxon>
        <taxon>ecological metagenomes</taxon>
    </lineage>
</organism>
<comment type="caution">
    <text evidence="2">The sequence shown here is derived from an EMBL/GenBank/DDBJ whole genome shotgun (WGS) entry which is preliminary data.</text>
</comment>
<dbReference type="InterPro" id="IPR006944">
    <property type="entry name" value="Phage/GTA_portal"/>
</dbReference>